<dbReference type="Gene3D" id="1.10.357.10">
    <property type="entry name" value="Tetracycline Repressor, domain 2"/>
    <property type="match status" value="1"/>
</dbReference>
<accession>A0ABN3MA00</accession>
<proteinExistence type="predicted"/>
<keyword evidence="4" id="KW-0804">Transcription</keyword>
<dbReference type="SUPFAM" id="SSF48498">
    <property type="entry name" value="Tetracyclin repressor-like, C-terminal domain"/>
    <property type="match status" value="1"/>
</dbReference>
<keyword evidence="2" id="KW-0805">Transcription regulation</keyword>
<evidence type="ECO:0000313" key="8">
    <source>
        <dbReference type="Proteomes" id="UP001501358"/>
    </source>
</evidence>
<feature type="DNA-binding region" description="H-T-H motif" evidence="5">
    <location>
        <begin position="31"/>
        <end position="50"/>
    </location>
</feature>
<protein>
    <submittedName>
        <fullName evidence="7">TetR/AcrR family transcriptional regulator</fullName>
    </submittedName>
</protein>
<dbReference type="InterPro" id="IPR036271">
    <property type="entry name" value="Tet_transcr_reg_TetR-rel_C_sf"/>
</dbReference>
<keyword evidence="1" id="KW-0678">Repressor</keyword>
<keyword evidence="3 5" id="KW-0238">DNA-binding</keyword>
<dbReference type="SUPFAM" id="SSF46689">
    <property type="entry name" value="Homeodomain-like"/>
    <property type="match status" value="1"/>
</dbReference>
<dbReference type="PRINTS" id="PR00455">
    <property type="entry name" value="HTHTETR"/>
</dbReference>
<dbReference type="InterPro" id="IPR003012">
    <property type="entry name" value="Tet_transcr_reg_TetR"/>
</dbReference>
<evidence type="ECO:0000256" key="2">
    <source>
        <dbReference type="ARBA" id="ARBA00023015"/>
    </source>
</evidence>
<dbReference type="RefSeq" id="WP_344384452.1">
    <property type="nucleotide sequence ID" value="NZ_BAAATA010000025.1"/>
</dbReference>
<dbReference type="InterPro" id="IPR023772">
    <property type="entry name" value="DNA-bd_HTH_TetR-type_CS"/>
</dbReference>
<dbReference type="PANTHER" id="PTHR30055">
    <property type="entry name" value="HTH-TYPE TRANSCRIPTIONAL REGULATOR RUTR"/>
    <property type="match status" value="1"/>
</dbReference>
<organism evidence="7 8">
    <name type="scientific">Streptomyces thermolineatus</name>
    <dbReference type="NCBI Taxonomy" id="44033"/>
    <lineage>
        <taxon>Bacteria</taxon>
        <taxon>Bacillati</taxon>
        <taxon>Actinomycetota</taxon>
        <taxon>Actinomycetes</taxon>
        <taxon>Kitasatosporales</taxon>
        <taxon>Streptomycetaceae</taxon>
        <taxon>Streptomyces</taxon>
    </lineage>
</organism>
<dbReference type="PROSITE" id="PS50977">
    <property type="entry name" value="HTH_TETR_2"/>
    <property type="match status" value="1"/>
</dbReference>
<dbReference type="PANTHER" id="PTHR30055:SF151">
    <property type="entry name" value="TRANSCRIPTIONAL REGULATORY PROTEIN"/>
    <property type="match status" value="1"/>
</dbReference>
<dbReference type="Proteomes" id="UP001501358">
    <property type="component" value="Unassembled WGS sequence"/>
</dbReference>
<evidence type="ECO:0000256" key="1">
    <source>
        <dbReference type="ARBA" id="ARBA00022491"/>
    </source>
</evidence>
<sequence>MARPSKPLLSRERIVDAALAVVDAEGLSALSTRRLAAELGVSGPSLYNHFASKDDILDAVADRVVGEADLSMFGTCDWQEALVRWARSYRAALAAHPNIVPVVPRGPGRRPASLAMADAVFGCLTGAGWPPAHATRIGALMRYFIAGSALGSFARGFLDDPGVYEGSYPHLGQAHLLADHRERVDEGAFETGLRALVDGLALQYDTAVDTAPPATARPLTRDLPG</sequence>
<evidence type="ECO:0000256" key="3">
    <source>
        <dbReference type="ARBA" id="ARBA00023125"/>
    </source>
</evidence>
<dbReference type="PRINTS" id="PR00400">
    <property type="entry name" value="TETREPRESSOR"/>
</dbReference>
<evidence type="ECO:0000256" key="4">
    <source>
        <dbReference type="ARBA" id="ARBA00023163"/>
    </source>
</evidence>
<keyword evidence="8" id="KW-1185">Reference proteome</keyword>
<dbReference type="PROSITE" id="PS01081">
    <property type="entry name" value="HTH_TETR_1"/>
    <property type="match status" value="1"/>
</dbReference>
<dbReference type="InterPro" id="IPR001647">
    <property type="entry name" value="HTH_TetR"/>
</dbReference>
<dbReference type="InterPro" id="IPR050109">
    <property type="entry name" value="HTH-type_TetR-like_transc_reg"/>
</dbReference>
<dbReference type="Pfam" id="PF00440">
    <property type="entry name" value="TetR_N"/>
    <property type="match status" value="1"/>
</dbReference>
<dbReference type="InterPro" id="IPR009057">
    <property type="entry name" value="Homeodomain-like_sf"/>
</dbReference>
<evidence type="ECO:0000313" key="7">
    <source>
        <dbReference type="EMBL" id="GAA2498414.1"/>
    </source>
</evidence>
<dbReference type="InterPro" id="IPR004111">
    <property type="entry name" value="Repressor_TetR_C"/>
</dbReference>
<name>A0ABN3MA00_9ACTN</name>
<gene>
    <name evidence="7" type="ORF">GCM10010406_38680</name>
</gene>
<dbReference type="Pfam" id="PF02909">
    <property type="entry name" value="TetR_C_1"/>
    <property type="match status" value="1"/>
</dbReference>
<feature type="domain" description="HTH tetR-type" evidence="6">
    <location>
        <begin position="8"/>
        <end position="68"/>
    </location>
</feature>
<reference evidence="7 8" key="1">
    <citation type="journal article" date="2019" name="Int. J. Syst. Evol. Microbiol.">
        <title>The Global Catalogue of Microorganisms (GCM) 10K type strain sequencing project: providing services to taxonomists for standard genome sequencing and annotation.</title>
        <authorList>
            <consortium name="The Broad Institute Genomics Platform"/>
            <consortium name="The Broad Institute Genome Sequencing Center for Infectious Disease"/>
            <person name="Wu L."/>
            <person name="Ma J."/>
        </authorList>
    </citation>
    <scope>NUCLEOTIDE SEQUENCE [LARGE SCALE GENOMIC DNA]</scope>
    <source>
        <strain evidence="7 8">JCM 6307</strain>
    </source>
</reference>
<evidence type="ECO:0000259" key="6">
    <source>
        <dbReference type="PROSITE" id="PS50977"/>
    </source>
</evidence>
<comment type="caution">
    <text evidence="7">The sequence shown here is derived from an EMBL/GenBank/DDBJ whole genome shotgun (WGS) entry which is preliminary data.</text>
</comment>
<evidence type="ECO:0000256" key="5">
    <source>
        <dbReference type="PROSITE-ProRule" id="PRU00335"/>
    </source>
</evidence>
<dbReference type="EMBL" id="BAAATA010000025">
    <property type="protein sequence ID" value="GAA2498414.1"/>
    <property type="molecule type" value="Genomic_DNA"/>
</dbReference>